<dbReference type="Proteomes" id="UP000095591">
    <property type="component" value="Unassembled WGS sequence"/>
</dbReference>
<dbReference type="InterPro" id="IPR001387">
    <property type="entry name" value="Cro/C1-type_HTH"/>
</dbReference>
<sequence length="130" mass="14855">METTFTRRNSHGANLKRWREWRGIKQEVLADKIGVSQATLSGYEKKDELEPEVLEKITKALDIPIEAITELNEGALINIYSGTWQDNATAAGSIQNQTFNPIDKIVELYERLLKAEQEKVTMLHDIIKDK</sequence>
<dbReference type="RefSeq" id="WP_057319636.1">
    <property type="nucleotide sequence ID" value="NZ_CYXP01000006.1"/>
</dbReference>
<feature type="domain" description="HTH cro/C1-type" evidence="1">
    <location>
        <begin position="15"/>
        <end position="68"/>
    </location>
</feature>
<dbReference type="InterPro" id="IPR010982">
    <property type="entry name" value="Lambda_DNA-bd_dom_sf"/>
</dbReference>
<accession>A0A173V7V8</accession>
<dbReference type="PROSITE" id="PS50943">
    <property type="entry name" value="HTH_CROC1"/>
    <property type="match status" value="1"/>
</dbReference>
<name>A0A173V7V8_PARDI</name>
<proteinExistence type="predicted"/>
<reference evidence="2 3" key="1">
    <citation type="submission" date="2015-09" db="EMBL/GenBank/DDBJ databases">
        <authorList>
            <consortium name="Pathogen Informatics"/>
        </authorList>
    </citation>
    <scope>NUCLEOTIDE SEQUENCE [LARGE SCALE GENOMIC DNA]</scope>
    <source>
        <strain evidence="2 3">2789STDY5608872</strain>
    </source>
</reference>
<evidence type="ECO:0000313" key="2">
    <source>
        <dbReference type="EMBL" id="CUN23432.1"/>
    </source>
</evidence>
<protein>
    <submittedName>
        <fullName evidence="2">Predicted transcriptional regulator</fullName>
    </submittedName>
</protein>
<dbReference type="SUPFAM" id="SSF47413">
    <property type="entry name" value="lambda repressor-like DNA-binding domains"/>
    <property type="match status" value="1"/>
</dbReference>
<dbReference type="AlphaFoldDB" id="A0A173V7V8"/>
<evidence type="ECO:0000259" key="1">
    <source>
        <dbReference type="PROSITE" id="PS50943"/>
    </source>
</evidence>
<dbReference type="SMART" id="SM00530">
    <property type="entry name" value="HTH_XRE"/>
    <property type="match status" value="1"/>
</dbReference>
<evidence type="ECO:0000313" key="3">
    <source>
        <dbReference type="Proteomes" id="UP000095591"/>
    </source>
</evidence>
<dbReference type="GO" id="GO:0003677">
    <property type="term" value="F:DNA binding"/>
    <property type="evidence" value="ECO:0007669"/>
    <property type="project" value="InterPro"/>
</dbReference>
<organism evidence="2 3">
    <name type="scientific">Parabacteroides distasonis</name>
    <dbReference type="NCBI Taxonomy" id="823"/>
    <lineage>
        <taxon>Bacteria</taxon>
        <taxon>Pseudomonadati</taxon>
        <taxon>Bacteroidota</taxon>
        <taxon>Bacteroidia</taxon>
        <taxon>Bacteroidales</taxon>
        <taxon>Tannerellaceae</taxon>
        <taxon>Parabacteroides</taxon>
    </lineage>
</organism>
<dbReference type="CDD" id="cd00093">
    <property type="entry name" value="HTH_XRE"/>
    <property type="match status" value="1"/>
</dbReference>
<dbReference type="EMBL" id="CYXP01000006">
    <property type="protein sequence ID" value="CUN23432.1"/>
    <property type="molecule type" value="Genomic_DNA"/>
</dbReference>
<dbReference type="Gene3D" id="1.10.260.40">
    <property type="entry name" value="lambda repressor-like DNA-binding domains"/>
    <property type="match status" value="1"/>
</dbReference>
<gene>
    <name evidence="2" type="ORF">ERS852429_02757</name>
</gene>
<dbReference type="Pfam" id="PF01381">
    <property type="entry name" value="HTH_3"/>
    <property type="match status" value="1"/>
</dbReference>